<dbReference type="InterPro" id="IPR029058">
    <property type="entry name" value="AB_hydrolase_fold"/>
</dbReference>
<dbReference type="AlphaFoldDB" id="A0A382MGJ9"/>
<feature type="domain" description="Phospholipase/carboxylesterase/thioesterase" evidence="1">
    <location>
        <begin position="117"/>
        <end position="176"/>
    </location>
</feature>
<organism evidence="2">
    <name type="scientific">marine metagenome</name>
    <dbReference type="NCBI Taxonomy" id="408172"/>
    <lineage>
        <taxon>unclassified sequences</taxon>
        <taxon>metagenomes</taxon>
        <taxon>ecological metagenomes</taxon>
    </lineage>
</organism>
<dbReference type="SUPFAM" id="SSF53474">
    <property type="entry name" value="alpha/beta-Hydrolases"/>
    <property type="match status" value="1"/>
</dbReference>
<dbReference type="GO" id="GO:0016787">
    <property type="term" value="F:hydrolase activity"/>
    <property type="evidence" value="ECO:0007669"/>
    <property type="project" value="InterPro"/>
</dbReference>
<feature type="non-terminal residue" evidence="2">
    <location>
        <position position="303"/>
    </location>
</feature>
<protein>
    <recommendedName>
        <fullName evidence="1">Phospholipase/carboxylesterase/thioesterase domain-containing protein</fullName>
    </recommendedName>
</protein>
<dbReference type="InterPro" id="IPR003140">
    <property type="entry name" value="PLipase/COase/thioEstase"/>
</dbReference>
<evidence type="ECO:0000259" key="1">
    <source>
        <dbReference type="Pfam" id="PF02230"/>
    </source>
</evidence>
<reference evidence="2" key="1">
    <citation type="submission" date="2018-05" db="EMBL/GenBank/DDBJ databases">
        <authorList>
            <person name="Lanie J.A."/>
            <person name="Ng W.-L."/>
            <person name="Kazmierczak K.M."/>
            <person name="Andrzejewski T.M."/>
            <person name="Davidsen T.M."/>
            <person name="Wayne K.J."/>
            <person name="Tettelin H."/>
            <person name="Glass J.I."/>
            <person name="Rusch D."/>
            <person name="Podicherti R."/>
            <person name="Tsui H.-C.T."/>
            <person name="Winkler M.E."/>
        </authorList>
    </citation>
    <scope>NUCLEOTIDE SEQUENCE</scope>
</reference>
<dbReference type="EMBL" id="UINC01093088">
    <property type="protein sequence ID" value="SVC47225.1"/>
    <property type="molecule type" value="Genomic_DNA"/>
</dbReference>
<dbReference type="Gene3D" id="3.40.50.1820">
    <property type="entry name" value="alpha/beta hydrolase"/>
    <property type="match status" value="1"/>
</dbReference>
<proteinExistence type="predicted"/>
<accession>A0A382MGJ9</accession>
<evidence type="ECO:0000313" key="2">
    <source>
        <dbReference type="EMBL" id="SVC47225.1"/>
    </source>
</evidence>
<name>A0A382MGJ9_9ZZZZ</name>
<sequence>MLILVLLLFSSTAFAAAINKSGFVDKKLKVNKKLQVSDPSNKIIIIYNHGSNETDRKTKYCFWGKDPVKNMASLVGDKVNGKEIMVYLFCTHKLEGDMGKKKNVWHNWQPPYKGTTKIERRVEANLNLVENFVSMGVPRKQIIITGHSCGGWTTLMLTSQYMDKVGGGIALNAACYWTLSKQFKVAEIGEEAALEKFAKKYPGLKALRDTQINIIKKSKSLPILVFTHPKDPYEGLLFDWIEEIPEVKRIIISEGFEIDGVKCKIGSKSLKEKDWPGGHDIDQAECFQYYNPVIKEYIASRIK</sequence>
<gene>
    <name evidence="2" type="ORF">METZ01_LOCUS300079</name>
</gene>
<dbReference type="Pfam" id="PF02230">
    <property type="entry name" value="Abhydrolase_2"/>
    <property type="match status" value="1"/>
</dbReference>